<proteinExistence type="predicted"/>
<accession>A0A431U8M1</accession>
<evidence type="ECO:0008006" key="3">
    <source>
        <dbReference type="Google" id="ProtNLM"/>
    </source>
</evidence>
<gene>
    <name evidence="1" type="ORF">EJV47_02540</name>
</gene>
<evidence type="ECO:0000313" key="2">
    <source>
        <dbReference type="Proteomes" id="UP000282184"/>
    </source>
</evidence>
<keyword evidence="2" id="KW-1185">Reference proteome</keyword>
<reference evidence="1 2" key="1">
    <citation type="submission" date="2018-12" db="EMBL/GenBank/DDBJ databases">
        <title>Hymenobacter gummosus sp. nov., isolated from a spring.</title>
        <authorList>
            <person name="Nie L."/>
        </authorList>
    </citation>
    <scope>NUCLEOTIDE SEQUENCE [LARGE SCALE GENOMIC DNA]</scope>
    <source>
        <strain evidence="1 2">KCTC 52166</strain>
    </source>
</reference>
<dbReference type="RefSeq" id="WP_126691560.1">
    <property type="nucleotide sequence ID" value="NZ_RXOF01000001.1"/>
</dbReference>
<dbReference type="PROSITE" id="PS51257">
    <property type="entry name" value="PROKAR_LIPOPROTEIN"/>
    <property type="match status" value="1"/>
</dbReference>
<evidence type="ECO:0000313" key="1">
    <source>
        <dbReference type="EMBL" id="RTQ53634.1"/>
    </source>
</evidence>
<protein>
    <recommendedName>
        <fullName evidence="3">Lipoprotein</fullName>
    </recommendedName>
</protein>
<organism evidence="1 2">
    <name type="scientific">Hymenobacter gummosus</name>
    <dbReference type="NCBI Taxonomy" id="1776032"/>
    <lineage>
        <taxon>Bacteria</taxon>
        <taxon>Pseudomonadati</taxon>
        <taxon>Bacteroidota</taxon>
        <taxon>Cytophagia</taxon>
        <taxon>Cytophagales</taxon>
        <taxon>Hymenobacteraceae</taxon>
        <taxon>Hymenobacter</taxon>
    </lineage>
</organism>
<dbReference type="AlphaFoldDB" id="A0A431U8M1"/>
<dbReference type="EMBL" id="RXOF01000001">
    <property type="protein sequence ID" value="RTQ53634.1"/>
    <property type="molecule type" value="Genomic_DNA"/>
</dbReference>
<dbReference type="OrthoDB" id="883619at2"/>
<name>A0A431U8M1_9BACT</name>
<dbReference type="Proteomes" id="UP000282184">
    <property type="component" value="Unassembled WGS sequence"/>
</dbReference>
<sequence length="329" mass="36366">MKYFTKTRIVGVLLAASLAGGLAGCAKQDEDVAPTAKLSVATSDIRVVDGRLVFKDYQSFTKALDELKNRPEAELTAWEKARGFSSLRRSDEAAASSLREEFGFPQQWATLINARGEYQIGNQYFWYHAGEKHEFNFLADMQAVQRGQSVAHFASAAGRTPVSSSSTASRTTMETNSGRDGKYQYDFCMWGNCGSRRKIVYETYAYADYNSSAQGYFTTLLLDVKLEFRNSKGQWRVAGETRDVNVAISGDAFAYTDYGYCQTSYSAPIYVNYSSQSNSNSSLTLSQGFVSSCGAPARVYWNFSVNGSINSWITSDPGNAFPISGTDLW</sequence>
<comment type="caution">
    <text evidence="1">The sequence shown here is derived from an EMBL/GenBank/DDBJ whole genome shotgun (WGS) entry which is preliminary data.</text>
</comment>